<dbReference type="CDD" id="cd10164">
    <property type="entry name" value="ClassIIa_HDAC5_Gln-rich-N"/>
    <property type="match status" value="1"/>
</dbReference>
<evidence type="ECO:0000256" key="5">
    <source>
        <dbReference type="ARBA" id="ARBA00022801"/>
    </source>
</evidence>
<evidence type="ECO:0000256" key="2">
    <source>
        <dbReference type="ARBA" id="ARBA00007738"/>
    </source>
</evidence>
<evidence type="ECO:0000256" key="3">
    <source>
        <dbReference type="ARBA" id="ARBA00012111"/>
    </source>
</evidence>
<dbReference type="Pfam" id="PF12203">
    <property type="entry name" value="HDAC4_Gln"/>
    <property type="match status" value="1"/>
</dbReference>
<comment type="similarity">
    <text evidence="2 10">Belongs to the histone deacetylase family. HD type 2 subfamily.</text>
</comment>
<dbReference type="InterPro" id="IPR024643">
    <property type="entry name" value="Hist_deacetylase_Gln_rich_N"/>
</dbReference>
<keyword evidence="8 10" id="KW-0804">Transcription</keyword>
<feature type="domain" description="Histone deacetylase glutamine rich N-terminal" evidence="13">
    <location>
        <begin position="63"/>
        <end position="150"/>
    </location>
</feature>
<keyword evidence="7 10" id="KW-0805">Transcription regulation</keyword>
<gene>
    <name evidence="14" type="ORF">JD844_001846</name>
</gene>
<keyword evidence="15" id="KW-1185">Reference proteome</keyword>
<feature type="compositionally biased region" description="Polar residues" evidence="11">
    <location>
        <begin position="574"/>
        <end position="583"/>
    </location>
</feature>
<feature type="domain" description="Histone deacetylase" evidence="12">
    <location>
        <begin position="877"/>
        <end position="1029"/>
    </location>
</feature>
<evidence type="ECO:0000256" key="1">
    <source>
        <dbReference type="ARBA" id="ARBA00004123"/>
    </source>
</evidence>
<evidence type="ECO:0000256" key="11">
    <source>
        <dbReference type="SAM" id="MobiDB-lite"/>
    </source>
</evidence>
<comment type="catalytic activity">
    <reaction evidence="10">
        <text>N(6)-acetyl-L-lysyl-[histone] + H2O = L-lysyl-[histone] + acetate</text>
        <dbReference type="Rhea" id="RHEA:58196"/>
        <dbReference type="Rhea" id="RHEA-COMP:9845"/>
        <dbReference type="Rhea" id="RHEA-COMP:11338"/>
        <dbReference type="ChEBI" id="CHEBI:15377"/>
        <dbReference type="ChEBI" id="CHEBI:29969"/>
        <dbReference type="ChEBI" id="CHEBI:30089"/>
        <dbReference type="ChEBI" id="CHEBI:61930"/>
        <dbReference type="EC" id="3.5.1.98"/>
    </reaction>
</comment>
<reference evidence="14 15" key="1">
    <citation type="journal article" date="2022" name="Gigascience">
        <title>A chromosome-level genome assembly and annotation of the desert horned lizard, Phrynosoma platyrhinos, provides insight into chromosomal rearrangements among reptiles.</title>
        <authorList>
            <person name="Koochekian N."/>
            <person name="Ascanio A."/>
            <person name="Farleigh K."/>
            <person name="Card D.C."/>
            <person name="Schield D.R."/>
            <person name="Castoe T.A."/>
            <person name="Jezkova T."/>
        </authorList>
    </citation>
    <scope>NUCLEOTIDE SEQUENCE [LARGE SCALE GENOMIC DNA]</scope>
    <source>
        <strain evidence="14">NK-2021</strain>
    </source>
</reference>
<dbReference type="PANTHER" id="PTHR45364">
    <property type="entry name" value="HISTONE DEACETYLASE 9-RELATED"/>
    <property type="match status" value="1"/>
</dbReference>
<dbReference type="InterPro" id="IPR046949">
    <property type="entry name" value="HDAC4/5/7/9"/>
</dbReference>
<protein>
    <recommendedName>
        <fullName evidence="3 10">Histone deacetylase</fullName>
        <ecNumber evidence="3 10">3.5.1.98</ecNumber>
    </recommendedName>
</protein>
<evidence type="ECO:0000256" key="6">
    <source>
        <dbReference type="ARBA" id="ARBA00022853"/>
    </source>
</evidence>
<name>A0ABQ7TAM9_PHRPL</name>
<dbReference type="EC" id="3.5.1.98" evidence="3 10"/>
<evidence type="ECO:0000256" key="4">
    <source>
        <dbReference type="ARBA" id="ARBA00022491"/>
    </source>
</evidence>
<dbReference type="Gene3D" id="3.40.800.20">
    <property type="entry name" value="Histone deacetylase domain"/>
    <property type="match status" value="2"/>
</dbReference>
<dbReference type="PIRSF" id="PIRSF037911">
    <property type="entry name" value="HDAC_II_euk"/>
    <property type="match status" value="1"/>
</dbReference>
<dbReference type="Gene3D" id="6.10.250.1550">
    <property type="match status" value="1"/>
</dbReference>
<feature type="region of interest" description="Disordered" evidence="11">
    <location>
        <begin position="563"/>
        <end position="583"/>
    </location>
</feature>
<organism evidence="14 15">
    <name type="scientific">Phrynosoma platyrhinos</name>
    <name type="common">Desert horned lizard</name>
    <dbReference type="NCBI Taxonomy" id="52577"/>
    <lineage>
        <taxon>Eukaryota</taxon>
        <taxon>Metazoa</taxon>
        <taxon>Chordata</taxon>
        <taxon>Craniata</taxon>
        <taxon>Vertebrata</taxon>
        <taxon>Euteleostomi</taxon>
        <taxon>Lepidosauria</taxon>
        <taxon>Squamata</taxon>
        <taxon>Bifurcata</taxon>
        <taxon>Unidentata</taxon>
        <taxon>Episquamata</taxon>
        <taxon>Toxicofera</taxon>
        <taxon>Iguania</taxon>
        <taxon>Phrynosomatidae</taxon>
        <taxon>Phrynosomatinae</taxon>
        <taxon>Phrynosoma</taxon>
    </lineage>
</organism>
<dbReference type="InterPro" id="IPR037138">
    <property type="entry name" value="His_deacetylse_dom_sf"/>
</dbReference>
<dbReference type="InterPro" id="IPR023801">
    <property type="entry name" value="His_deacetylse_dom"/>
</dbReference>
<keyword evidence="6 10" id="KW-0156">Chromatin regulator</keyword>
<evidence type="ECO:0000256" key="7">
    <source>
        <dbReference type="ARBA" id="ARBA00023015"/>
    </source>
</evidence>
<evidence type="ECO:0000313" key="14">
    <source>
        <dbReference type="EMBL" id="KAH0626718.1"/>
    </source>
</evidence>
<keyword evidence="4 10" id="KW-0678">Repressor</keyword>
<proteinExistence type="inferred from homology"/>
<feature type="region of interest" description="Disordered" evidence="11">
    <location>
        <begin position="102"/>
        <end position="140"/>
    </location>
</feature>
<comment type="subcellular location">
    <subcellularLocation>
        <location evidence="1 10">Nucleus</location>
    </subcellularLocation>
</comment>
<dbReference type="EMBL" id="JAIPUX010000521">
    <property type="protein sequence ID" value="KAH0626718.1"/>
    <property type="molecule type" value="Genomic_DNA"/>
</dbReference>
<evidence type="ECO:0000256" key="9">
    <source>
        <dbReference type="ARBA" id="ARBA00023242"/>
    </source>
</evidence>
<dbReference type="SUPFAM" id="SSF52768">
    <property type="entry name" value="Arginase/deacetylase"/>
    <property type="match status" value="1"/>
</dbReference>
<keyword evidence="5 10" id="KW-0378">Hydrolase</keyword>
<feature type="compositionally biased region" description="Basic and acidic residues" evidence="11">
    <location>
        <begin position="123"/>
        <end position="140"/>
    </location>
</feature>
<evidence type="ECO:0000259" key="13">
    <source>
        <dbReference type="Pfam" id="PF12203"/>
    </source>
</evidence>
<feature type="domain" description="Histone deacetylase" evidence="12">
    <location>
        <begin position="765"/>
        <end position="874"/>
    </location>
</feature>
<keyword evidence="9" id="KW-0539">Nucleus</keyword>
<feature type="region of interest" description="Disordered" evidence="11">
    <location>
        <begin position="392"/>
        <end position="419"/>
    </location>
</feature>
<dbReference type="Proteomes" id="UP000826234">
    <property type="component" value="Unassembled WGS sequence"/>
</dbReference>
<comment type="caution">
    <text evidence="14">The sequence shown here is derived from an EMBL/GenBank/DDBJ whole genome shotgun (WGS) entry which is preliminary data.</text>
</comment>
<evidence type="ECO:0000256" key="8">
    <source>
        <dbReference type="ARBA" id="ARBA00023163"/>
    </source>
</evidence>
<evidence type="ECO:0000259" key="12">
    <source>
        <dbReference type="Pfam" id="PF00850"/>
    </source>
</evidence>
<evidence type="ECO:0000256" key="10">
    <source>
        <dbReference type="PIRNR" id="PIRNR037911"/>
    </source>
</evidence>
<evidence type="ECO:0000313" key="15">
    <source>
        <dbReference type="Proteomes" id="UP000826234"/>
    </source>
</evidence>
<sequence>MISAPSPCCRYRTIAITIPLLSPPAVDLKPVIPVVMQSSCNSSSSSSPVDLRMDARPSVPAIDPAVREQQLQQELMALKQQQQLQKQLLFAEFQKQHEHLTRQHEVQLQKHLKQQQEMLAAKRQQELEQQRKREQQRQEELEKQRLEQQLLILRNKEKSKESAIASTEVKLKLQEFLLSKSKEPTSAGGLNHSLPQHSKCCLAFNKNASEPNLKVRSRLKQKVAERRSSPLLRRKDGTVISTFKKRAIEITGEKSDDPNLGKLALAESIWPWKLLGSDISREEEEEVAAESTSELFPSQLHFPPFKPVAAMSKGDDGGGSEGEPVPWNHEETMSTDALSLHLAADPAFHCSPCLAQGRWGPEELKHSTNWLELWSVGPALLAFLDLSSMCNSAPGSGPSSPNSSNSAIAENGLTGSVPNIHTEQMLPQHRAVNMDGSANQLSLYTSPSLPNISLGLQATVTVTNSHLNASPNLSTQQEAERQAIQSLRQGGALTSKFLSMSSIPSCLLGVALEGETNNHGHASLLQHVLLLEQARQQNTLIAVPLHGQSPLVTGERIPSNLRTVNKLPRHRPLSRTQSSPLPQSPQALQHLVVQQQHQHFLEKQKQQQIQLGKIITKTGELPQPPTTHPEETEEELTEQQEPLGLGQGPFLVDGSTESEETQDDPEEEEKVEEEEEEEEEVVEEQGCLQVFADAHQLRPLQIYQTPLGISTLPHQSLNRTQSSPASTSLKISTAEPVASHLFTTGVVYDTFMLKHQCTCGNTNVHPEHAGRIQSIWSRLQETGLLSKCERVRGRKATLDEIQTVHSEHHTLLYGTSPLNRQKLDSKKLLERSIFEHMWDGVDSDTVWNEMHSSSAVRMAVGCLVELAFKVASGELKDIHHGNGTQQAFYSDPNVLYISLHRYDNGNFFPGSGAPEEVGSGMGVGYNVNIAWTGGVDPPIGDVEYLTAFRTVVVPIANEFSPDVVLVSAGFDAVEGHQSPLGGYSVTAKCFGHLTKQLMKLAGGRVVLALEGGHDLTAICDASEACVSALLGLELEQLDQTLLQQKPNANAVATLENVIEIQSKHWNSLKRSAALVGCSLLEAQKGEAEEAETVSAMASLSVDTEQSKADCGVRQAEEPMEAEPVL</sequence>
<dbReference type="PANTHER" id="PTHR45364:SF12">
    <property type="entry name" value="HISTONE DEACETYLASE"/>
    <property type="match status" value="1"/>
</dbReference>
<feature type="compositionally biased region" description="Acidic residues" evidence="11">
    <location>
        <begin position="656"/>
        <end position="679"/>
    </location>
</feature>
<comment type="function">
    <text evidence="10">Responsible for the deacetylation of lysine residues on the N-terminal part of the core histones (H2A, H2B, H3 and H4). Histone deacetylation gives a tag for epigenetic repression and plays an important role in transcriptional regulation, cell cycle progression and developmental events.</text>
</comment>
<dbReference type="InterPro" id="IPR023696">
    <property type="entry name" value="Ureohydrolase_dom_sf"/>
</dbReference>
<feature type="region of interest" description="Disordered" evidence="11">
    <location>
        <begin position="618"/>
        <end position="679"/>
    </location>
</feature>
<dbReference type="Pfam" id="PF00850">
    <property type="entry name" value="Hist_deacetyl"/>
    <property type="match status" value="2"/>
</dbReference>
<feature type="compositionally biased region" description="Low complexity" evidence="11">
    <location>
        <begin position="392"/>
        <end position="407"/>
    </location>
</feature>
<accession>A0ABQ7TAM9</accession>